<evidence type="ECO:0000313" key="10">
    <source>
        <dbReference type="Proteomes" id="UP000275727"/>
    </source>
</evidence>
<keyword evidence="4 6" id="KW-1133">Transmembrane helix</keyword>
<dbReference type="SUPFAM" id="SSF103481">
    <property type="entry name" value="Multidrug resistance efflux transporter EmrE"/>
    <property type="match status" value="2"/>
</dbReference>
<protein>
    <submittedName>
        <fullName evidence="8">DMT transporter permease</fullName>
    </submittedName>
    <submittedName>
        <fullName evidence="9">EamA-like transporter family protein</fullName>
    </submittedName>
</protein>
<dbReference type="EMBL" id="AP018711">
    <property type="protein sequence ID" value="BBE33211.1"/>
    <property type="molecule type" value="Genomic_DNA"/>
</dbReference>
<sequence length="300" mass="32185">MTPARSAELRAYAMLVLVMLFWSGNAIVGRAVRGDVLPFTLAFGRWLGAFLVLAPFALRHVAADREVLLRHWRPVLFLGLVGVSAFNAFMYSGLRYTTATNGLLLQAAIPALVLIIDALAFRVRAPAWQIVGVVLSILGVGVVLFPDFASVLRLHFGRGDALVLVGVVAWAIYTSLLRLRPDVHALSFLAVTFAIGVAAMLPLAMLEWRHAPAIDWRPEIVGAFMYVALFPSLAAYFLFNAAVGMIGAAKAGQSITLMPVFGALLAAALLGEPLGPRYFAGMALILCGIGVSVFLVRKPA</sequence>
<comment type="subcellular location">
    <subcellularLocation>
        <location evidence="1">Membrane</location>
        <topology evidence="1">Multi-pass membrane protein</topology>
    </subcellularLocation>
</comment>
<feature type="transmembrane region" description="Helical" evidence="6">
    <location>
        <begin position="220"/>
        <end position="239"/>
    </location>
</feature>
<dbReference type="GO" id="GO:0016020">
    <property type="term" value="C:membrane"/>
    <property type="evidence" value="ECO:0007669"/>
    <property type="project" value="UniProtKB-SubCell"/>
</dbReference>
<dbReference type="RefSeq" id="WP_121053334.1">
    <property type="nucleotide sequence ID" value="NZ_AP018711.1"/>
</dbReference>
<evidence type="ECO:0000313" key="8">
    <source>
        <dbReference type="EMBL" id="BBE33211.1"/>
    </source>
</evidence>
<keyword evidence="3 6" id="KW-0812">Transmembrane</keyword>
<feature type="domain" description="EamA" evidence="7">
    <location>
        <begin position="158"/>
        <end position="292"/>
    </location>
</feature>
<proteinExistence type="inferred from homology"/>
<feature type="transmembrane region" description="Helical" evidence="6">
    <location>
        <begin position="43"/>
        <end position="62"/>
    </location>
</feature>
<dbReference type="InterPro" id="IPR037185">
    <property type="entry name" value="EmrE-like"/>
</dbReference>
<dbReference type="Pfam" id="PF00892">
    <property type="entry name" value="EamA"/>
    <property type="match status" value="2"/>
</dbReference>
<feature type="transmembrane region" description="Helical" evidence="6">
    <location>
        <begin position="12"/>
        <end position="31"/>
    </location>
</feature>
<comment type="similarity">
    <text evidence="2">Belongs to the EamA transporter family.</text>
</comment>
<evidence type="ECO:0000256" key="4">
    <source>
        <dbReference type="ARBA" id="ARBA00022989"/>
    </source>
</evidence>
<feature type="transmembrane region" description="Helical" evidence="6">
    <location>
        <begin position="74"/>
        <end position="91"/>
    </location>
</feature>
<dbReference type="PANTHER" id="PTHR32322">
    <property type="entry name" value="INNER MEMBRANE TRANSPORTER"/>
    <property type="match status" value="1"/>
</dbReference>
<feature type="transmembrane region" description="Helical" evidence="6">
    <location>
        <begin position="277"/>
        <end position="296"/>
    </location>
</feature>
<feature type="transmembrane region" description="Helical" evidence="6">
    <location>
        <begin position="186"/>
        <end position="208"/>
    </location>
</feature>
<dbReference type="KEGG" id="smic:SmB9_08690"/>
<dbReference type="PANTHER" id="PTHR32322:SF2">
    <property type="entry name" value="EAMA DOMAIN-CONTAINING PROTEIN"/>
    <property type="match status" value="1"/>
</dbReference>
<dbReference type="Proteomes" id="UP000276029">
    <property type="component" value="Unassembled WGS sequence"/>
</dbReference>
<reference evidence="9 11" key="2">
    <citation type="submission" date="2018-10" db="EMBL/GenBank/DDBJ databases">
        <title>Genomic Encyclopedia of Type Strains, Phase IV (KMG-IV): sequencing the most valuable type-strain genomes for metagenomic binning, comparative biology and taxonomic classification.</title>
        <authorList>
            <person name="Goeker M."/>
        </authorList>
    </citation>
    <scope>NUCLEOTIDE SEQUENCE [LARGE SCALE GENOMIC DNA]</scope>
    <source>
        <strain evidence="9 11">DSM 19791</strain>
    </source>
</reference>
<feature type="transmembrane region" description="Helical" evidence="6">
    <location>
        <begin position="128"/>
        <end position="149"/>
    </location>
</feature>
<feature type="transmembrane region" description="Helical" evidence="6">
    <location>
        <begin position="103"/>
        <end position="121"/>
    </location>
</feature>
<dbReference type="InterPro" id="IPR050638">
    <property type="entry name" value="AA-Vitamin_Transporters"/>
</dbReference>
<evidence type="ECO:0000256" key="2">
    <source>
        <dbReference type="ARBA" id="ARBA00007362"/>
    </source>
</evidence>
<organism evidence="8 10">
    <name type="scientific">Sphingosinicella microcystinivorans</name>
    <dbReference type="NCBI Taxonomy" id="335406"/>
    <lineage>
        <taxon>Bacteria</taxon>
        <taxon>Pseudomonadati</taxon>
        <taxon>Pseudomonadota</taxon>
        <taxon>Alphaproteobacteria</taxon>
        <taxon>Sphingomonadales</taxon>
        <taxon>Sphingosinicellaceae</taxon>
        <taxon>Sphingosinicella</taxon>
    </lineage>
</organism>
<evidence type="ECO:0000313" key="9">
    <source>
        <dbReference type="EMBL" id="RKS85499.1"/>
    </source>
</evidence>
<keyword evidence="5 6" id="KW-0472">Membrane</keyword>
<evidence type="ECO:0000256" key="6">
    <source>
        <dbReference type="SAM" id="Phobius"/>
    </source>
</evidence>
<dbReference type="Proteomes" id="UP000275727">
    <property type="component" value="Chromosome"/>
</dbReference>
<dbReference type="AlphaFoldDB" id="A0AAD1D5C5"/>
<dbReference type="InterPro" id="IPR000620">
    <property type="entry name" value="EamA_dom"/>
</dbReference>
<dbReference type="EMBL" id="RBWX01000011">
    <property type="protein sequence ID" value="RKS85499.1"/>
    <property type="molecule type" value="Genomic_DNA"/>
</dbReference>
<keyword evidence="11" id="KW-1185">Reference proteome</keyword>
<evidence type="ECO:0000256" key="1">
    <source>
        <dbReference type="ARBA" id="ARBA00004141"/>
    </source>
</evidence>
<gene>
    <name evidence="9" type="ORF">DFR51_3419</name>
    <name evidence="8" type="ORF">SmB9_08690</name>
</gene>
<feature type="transmembrane region" description="Helical" evidence="6">
    <location>
        <begin position="161"/>
        <end position="179"/>
    </location>
</feature>
<feature type="domain" description="EamA" evidence="7">
    <location>
        <begin position="11"/>
        <end position="144"/>
    </location>
</feature>
<feature type="transmembrane region" description="Helical" evidence="6">
    <location>
        <begin position="251"/>
        <end position="271"/>
    </location>
</feature>
<evidence type="ECO:0000259" key="7">
    <source>
        <dbReference type="Pfam" id="PF00892"/>
    </source>
</evidence>
<evidence type="ECO:0000313" key="11">
    <source>
        <dbReference type="Proteomes" id="UP000276029"/>
    </source>
</evidence>
<name>A0AAD1D5C5_SPHMI</name>
<evidence type="ECO:0000256" key="3">
    <source>
        <dbReference type="ARBA" id="ARBA00022692"/>
    </source>
</evidence>
<accession>A0AAD1D5C5</accession>
<reference evidence="8 10" key="1">
    <citation type="submission" date="2018-06" db="EMBL/GenBank/DDBJ databases">
        <title>Complete Genome Sequence of the Microcystin-Degrading Bacterium Sphingosinicella microcystinivorans Strain B-9.</title>
        <authorList>
            <person name="Jin H."/>
            <person name="Nishizawa T."/>
            <person name="Guo Y."/>
            <person name="Nishizawa A."/>
            <person name="Park H."/>
            <person name="Kato H."/>
            <person name="Tsuji K."/>
            <person name="Harada K."/>
        </authorList>
    </citation>
    <scope>NUCLEOTIDE SEQUENCE [LARGE SCALE GENOMIC DNA]</scope>
    <source>
        <strain evidence="8 10">B9</strain>
    </source>
</reference>
<evidence type="ECO:0000256" key="5">
    <source>
        <dbReference type="ARBA" id="ARBA00023136"/>
    </source>
</evidence>